<organism evidence="1 2">
    <name type="scientific">Bordetella bronchiseptica 00-P-2796</name>
    <dbReference type="NCBI Taxonomy" id="1331199"/>
    <lineage>
        <taxon>Bacteria</taxon>
        <taxon>Pseudomonadati</taxon>
        <taxon>Pseudomonadota</taxon>
        <taxon>Betaproteobacteria</taxon>
        <taxon>Burkholderiales</taxon>
        <taxon>Alcaligenaceae</taxon>
        <taxon>Bordetella</taxon>
    </lineage>
</organism>
<dbReference type="Proteomes" id="UP000025756">
    <property type="component" value="Unassembled WGS sequence"/>
</dbReference>
<gene>
    <name evidence="1" type="ORF">L490_5241</name>
</gene>
<evidence type="ECO:0000313" key="1">
    <source>
        <dbReference type="EMBL" id="KCV32990.1"/>
    </source>
</evidence>
<proteinExistence type="predicted"/>
<evidence type="ECO:0000313" key="2">
    <source>
        <dbReference type="Proteomes" id="UP000025756"/>
    </source>
</evidence>
<reference evidence="1 2" key="1">
    <citation type="submission" date="2014-03" db="EMBL/GenBank/DDBJ databases">
        <title>Genome sequence of Bordetella bronchiseptica.</title>
        <authorList>
            <person name="Harvill E."/>
            <person name="Goodfield L.L."/>
            <person name="Ivanov Y.V."/>
            <person name="Meyer J.A."/>
            <person name="Muse S.J."/>
            <person name="Jacobs N."/>
            <person name="Bendor L."/>
            <person name="Smallridge W.E."/>
            <person name="Brinkac L.M."/>
            <person name="Sanka R."/>
            <person name="Kim M."/>
            <person name="Losada L."/>
        </authorList>
    </citation>
    <scope>NUCLEOTIDE SEQUENCE [LARGE SCALE GENOMIC DNA]</scope>
    <source>
        <strain evidence="1 2">00-P-2796</strain>
    </source>
</reference>
<dbReference type="RefSeq" id="WP_033449973.1">
    <property type="nucleotide sequence ID" value="NZ_JGWH01000123.1"/>
</dbReference>
<sequence length="65" mass="6995">MLDIKREFLDGTRIQAADVTIDSRMGRTRGGLGMGGNDNRADRCGEAAADSDFSGRYGINAMARL</sequence>
<protein>
    <submittedName>
        <fullName evidence="1">Uncharacterized protein</fullName>
    </submittedName>
</protein>
<dbReference type="EMBL" id="JGWH01000123">
    <property type="protein sequence ID" value="KCV32990.1"/>
    <property type="molecule type" value="Genomic_DNA"/>
</dbReference>
<keyword evidence="2" id="KW-1185">Reference proteome</keyword>
<accession>A0ABR4RAK8</accession>
<name>A0ABR4RAK8_BORBO</name>
<comment type="caution">
    <text evidence="1">The sequence shown here is derived from an EMBL/GenBank/DDBJ whole genome shotgun (WGS) entry which is preliminary data.</text>
</comment>